<evidence type="ECO:0008006" key="2">
    <source>
        <dbReference type="Google" id="ProtNLM"/>
    </source>
</evidence>
<accession>A0A7S1AGS9</accession>
<sequence length="148" mass="16531">MFACCCCEGHSNNDVTQQLQAMPVLQSGSWAHSSRRSDGDEVSWRAKEFDIQNSPGKGPHSAPVVAVTFEKPDGDVVVVELNQRPLGMRFTGTGPMVVTAVHEKMQAAERGIEVNWRVTHIDDKDVRDMWDDAVRRAFMAKCSKLRLM</sequence>
<protein>
    <recommendedName>
        <fullName evidence="2">PDZ domain-containing protein</fullName>
    </recommendedName>
</protein>
<organism evidence="1">
    <name type="scientific">Noctiluca scintillans</name>
    <name type="common">Sea sparkle</name>
    <name type="synonym">Red tide dinoflagellate</name>
    <dbReference type="NCBI Taxonomy" id="2966"/>
    <lineage>
        <taxon>Eukaryota</taxon>
        <taxon>Sar</taxon>
        <taxon>Alveolata</taxon>
        <taxon>Dinophyceae</taxon>
        <taxon>Noctilucales</taxon>
        <taxon>Noctilucaceae</taxon>
        <taxon>Noctiluca</taxon>
    </lineage>
</organism>
<dbReference type="AlphaFoldDB" id="A0A7S1AGS9"/>
<dbReference type="EMBL" id="HBFQ01037898">
    <property type="protein sequence ID" value="CAD8852449.1"/>
    <property type="molecule type" value="Transcribed_RNA"/>
</dbReference>
<dbReference type="InterPro" id="IPR036034">
    <property type="entry name" value="PDZ_sf"/>
</dbReference>
<name>A0A7S1AGS9_NOCSC</name>
<evidence type="ECO:0000313" key="1">
    <source>
        <dbReference type="EMBL" id="CAD8852449.1"/>
    </source>
</evidence>
<reference evidence="1" key="1">
    <citation type="submission" date="2021-01" db="EMBL/GenBank/DDBJ databases">
        <authorList>
            <person name="Corre E."/>
            <person name="Pelletier E."/>
            <person name="Niang G."/>
            <person name="Scheremetjew M."/>
            <person name="Finn R."/>
            <person name="Kale V."/>
            <person name="Holt S."/>
            <person name="Cochrane G."/>
            <person name="Meng A."/>
            <person name="Brown T."/>
            <person name="Cohen L."/>
        </authorList>
    </citation>
    <scope>NUCLEOTIDE SEQUENCE</scope>
</reference>
<gene>
    <name evidence="1" type="ORF">NSCI0253_LOCUS26799</name>
</gene>
<dbReference type="Gene3D" id="2.30.42.10">
    <property type="match status" value="1"/>
</dbReference>
<proteinExistence type="predicted"/>
<dbReference type="SUPFAM" id="SSF50156">
    <property type="entry name" value="PDZ domain-like"/>
    <property type="match status" value="1"/>
</dbReference>